<keyword evidence="3" id="KW-1185">Reference proteome</keyword>
<dbReference type="InParanoid" id="A0A0C2WZU9"/>
<feature type="transmembrane region" description="Helical" evidence="1">
    <location>
        <begin position="119"/>
        <end position="143"/>
    </location>
</feature>
<evidence type="ECO:0000313" key="3">
    <source>
        <dbReference type="Proteomes" id="UP000054549"/>
    </source>
</evidence>
<dbReference type="OrthoDB" id="3357408at2759"/>
<dbReference type="Proteomes" id="UP000054549">
    <property type="component" value="Unassembled WGS sequence"/>
</dbReference>
<organism evidence="2 3">
    <name type="scientific">Amanita muscaria (strain Koide BX008)</name>
    <dbReference type="NCBI Taxonomy" id="946122"/>
    <lineage>
        <taxon>Eukaryota</taxon>
        <taxon>Fungi</taxon>
        <taxon>Dikarya</taxon>
        <taxon>Basidiomycota</taxon>
        <taxon>Agaricomycotina</taxon>
        <taxon>Agaricomycetes</taxon>
        <taxon>Agaricomycetidae</taxon>
        <taxon>Agaricales</taxon>
        <taxon>Pluteineae</taxon>
        <taxon>Amanitaceae</taxon>
        <taxon>Amanita</taxon>
    </lineage>
</organism>
<feature type="transmembrane region" description="Helical" evidence="1">
    <location>
        <begin position="12"/>
        <end position="30"/>
    </location>
</feature>
<name>A0A0C2WZU9_AMAMK</name>
<keyword evidence="1" id="KW-1133">Transmembrane helix</keyword>
<keyword evidence="1" id="KW-0812">Transmembrane</keyword>
<dbReference type="AlphaFoldDB" id="A0A0C2WZU9"/>
<accession>A0A0C2WZU9</accession>
<feature type="transmembrane region" description="Helical" evidence="1">
    <location>
        <begin position="85"/>
        <end position="107"/>
    </location>
</feature>
<feature type="transmembrane region" description="Helical" evidence="1">
    <location>
        <begin position="163"/>
        <end position="187"/>
    </location>
</feature>
<feature type="transmembrane region" description="Helical" evidence="1">
    <location>
        <begin position="208"/>
        <end position="230"/>
    </location>
</feature>
<protein>
    <submittedName>
        <fullName evidence="2">Uncharacterized protein</fullName>
    </submittedName>
</protein>
<dbReference type="HOGENOM" id="CLU_044614_1_1_1"/>
<evidence type="ECO:0000313" key="2">
    <source>
        <dbReference type="EMBL" id="KIL61943.1"/>
    </source>
</evidence>
<feature type="transmembrane region" description="Helical" evidence="1">
    <location>
        <begin position="242"/>
        <end position="260"/>
    </location>
</feature>
<gene>
    <name evidence="2" type="ORF">M378DRAFT_166259</name>
</gene>
<feature type="transmembrane region" description="Helical" evidence="1">
    <location>
        <begin position="51"/>
        <end position="73"/>
    </location>
</feature>
<sequence>MIGLVEGNVFATFLQAILFGLYLASLAHCLRWQMLDDEGWRLRKKINWAMLIIAVLLFLFSTIDLAISLYMTIAAVQGDIRSYSYPWAVNTVLEISSMLVTDAVLIYRCWVVYARSWRIVCLPILFWISFFTSSILCTFYYTVLLNPKNAESAFHATILQYRFYILLYCANIATNIYATTAIVLRILKVARGNSSNSNGSKRLHNICRILAESGILFTSTSILSLVAIITESQLELRLFGDLTLVLNFAATSITFNLILIRVGQDRISNTYDDSCTNLQSPDNGGVLTTLQFQDHISDITTIPGDLTSKVGRDVQDSIVLITHVRDPVMSAT</sequence>
<evidence type="ECO:0000256" key="1">
    <source>
        <dbReference type="SAM" id="Phobius"/>
    </source>
</evidence>
<dbReference type="EMBL" id="KN818277">
    <property type="protein sequence ID" value="KIL61943.1"/>
    <property type="molecule type" value="Genomic_DNA"/>
</dbReference>
<proteinExistence type="predicted"/>
<keyword evidence="1" id="KW-0472">Membrane</keyword>
<reference evidence="2 3" key="1">
    <citation type="submission" date="2014-04" db="EMBL/GenBank/DDBJ databases">
        <title>Evolutionary Origins and Diversification of the Mycorrhizal Mutualists.</title>
        <authorList>
            <consortium name="DOE Joint Genome Institute"/>
            <consortium name="Mycorrhizal Genomics Consortium"/>
            <person name="Kohler A."/>
            <person name="Kuo A."/>
            <person name="Nagy L.G."/>
            <person name="Floudas D."/>
            <person name="Copeland A."/>
            <person name="Barry K.W."/>
            <person name="Cichocki N."/>
            <person name="Veneault-Fourrey C."/>
            <person name="LaButti K."/>
            <person name="Lindquist E.A."/>
            <person name="Lipzen A."/>
            <person name="Lundell T."/>
            <person name="Morin E."/>
            <person name="Murat C."/>
            <person name="Riley R."/>
            <person name="Ohm R."/>
            <person name="Sun H."/>
            <person name="Tunlid A."/>
            <person name="Henrissat B."/>
            <person name="Grigoriev I.V."/>
            <person name="Hibbett D.S."/>
            <person name="Martin F."/>
        </authorList>
    </citation>
    <scope>NUCLEOTIDE SEQUENCE [LARGE SCALE GENOMIC DNA]</scope>
    <source>
        <strain evidence="2 3">Koide BX008</strain>
    </source>
</reference>